<dbReference type="InterPro" id="IPR011527">
    <property type="entry name" value="ABC1_TM_dom"/>
</dbReference>
<evidence type="ECO:0000256" key="19">
    <source>
        <dbReference type="SAM" id="Phobius"/>
    </source>
</evidence>
<feature type="region of interest" description="Disordered" evidence="18">
    <location>
        <begin position="746"/>
        <end position="773"/>
    </location>
</feature>
<evidence type="ECO:0000256" key="13">
    <source>
        <dbReference type="ARBA" id="ARBA00023128"/>
    </source>
</evidence>
<feature type="domain" description="ABC transmembrane type-1" evidence="21">
    <location>
        <begin position="96"/>
        <end position="384"/>
    </location>
</feature>
<protein>
    <recommendedName>
        <fullName evidence="15">Mitochondrial potassium channel ATP-binding subunit</fullName>
    </recommendedName>
    <alternativeName>
        <fullName evidence="17">ATP-binding cassette sub-family B member 8, mitochondrial</fullName>
    </alternativeName>
    <alternativeName>
        <fullName evidence="16">Mitochondrial sulfonylurea-receptor</fullName>
    </alternativeName>
</protein>
<dbReference type="CDD" id="cd03249">
    <property type="entry name" value="ABC_MTABC3_MDL1_MDL2"/>
    <property type="match status" value="1"/>
</dbReference>
<dbReference type="InterPro" id="IPR003593">
    <property type="entry name" value="AAA+_ATPase"/>
</dbReference>
<dbReference type="Proteomes" id="UP000663887">
    <property type="component" value="Unassembled WGS sequence"/>
</dbReference>
<dbReference type="GO" id="GO:0006813">
    <property type="term" value="P:potassium ion transport"/>
    <property type="evidence" value="ECO:0007669"/>
    <property type="project" value="UniProtKB-KW"/>
</dbReference>
<keyword evidence="7" id="KW-0999">Mitochondrion inner membrane</keyword>
<comment type="caution">
    <text evidence="22">The sequence shown here is derived from an EMBL/GenBank/DDBJ whole genome shotgun (WGS) entry which is preliminary data.</text>
</comment>
<organism evidence="22 23">
    <name type="scientific">Rotaria magnacalcarata</name>
    <dbReference type="NCBI Taxonomy" id="392030"/>
    <lineage>
        <taxon>Eukaryota</taxon>
        <taxon>Metazoa</taxon>
        <taxon>Spiralia</taxon>
        <taxon>Gnathifera</taxon>
        <taxon>Rotifera</taxon>
        <taxon>Eurotatoria</taxon>
        <taxon>Bdelloidea</taxon>
        <taxon>Philodinida</taxon>
        <taxon>Philodinidae</taxon>
        <taxon>Rotaria</taxon>
    </lineage>
</organism>
<keyword evidence="6" id="KW-0547">Nucleotide-binding</keyword>
<evidence type="ECO:0000256" key="14">
    <source>
        <dbReference type="ARBA" id="ARBA00023136"/>
    </source>
</evidence>
<feature type="domain" description="ABC transporter" evidence="20">
    <location>
        <begin position="419"/>
        <end position="656"/>
    </location>
</feature>
<comment type="similarity">
    <text evidence="2">Belongs to the ABC transporter superfamily. ABCB family. Multidrug resistance exporter (TC 3.A.1.201) subfamily.</text>
</comment>
<evidence type="ECO:0000259" key="21">
    <source>
        <dbReference type="PROSITE" id="PS50929"/>
    </source>
</evidence>
<keyword evidence="11 19" id="KW-1133">Transmembrane helix</keyword>
<dbReference type="Gene3D" id="3.40.50.300">
    <property type="entry name" value="P-loop containing nucleotide triphosphate hydrolases"/>
    <property type="match status" value="1"/>
</dbReference>
<reference evidence="22" key="1">
    <citation type="submission" date="2021-02" db="EMBL/GenBank/DDBJ databases">
        <authorList>
            <person name="Nowell W R."/>
        </authorList>
    </citation>
    <scope>NUCLEOTIDE SEQUENCE</scope>
</reference>
<dbReference type="FunFam" id="3.40.50.300:FF:000403">
    <property type="entry name" value="ATP-binding cassette sub-family B member 8, mitochondrial"/>
    <property type="match status" value="1"/>
</dbReference>
<dbReference type="InterPro" id="IPR036640">
    <property type="entry name" value="ABC1_TM_sf"/>
</dbReference>
<evidence type="ECO:0000256" key="12">
    <source>
        <dbReference type="ARBA" id="ARBA00023065"/>
    </source>
</evidence>
<sequence>MLVVRLFRRIPVGTSSIKSKSCLRLLAGITSGGSALTIVWKHYRVHASKTPKLDSNQLSSIVRDVEGKKVASSSEKFDWKLFWHYLRPQIWVIACATATALVVAYLNVAIPLELGNLINVISSLFTSSSSSIDFKEMLSKPTFRLLQLYIYQSIATFEYITLLSIAGERMAAAIRRDLFQNVLKLDMEFFDRTKTGEIMDRLTSDVQEFKSSFKLLISQGLRASTQIVGSAVSLYCISPSLATLASLVIPSIIAGGTVFGSVLRKLSRQAQAQLSTSTGIAYEAISNIRTTRAFGAETKEHEMFQNEVHKACELNIRLGIGIGVFQGLNNLVMNGIVLSTIALGGQFVSQQRLSAGDLMAFLVATQTIQRSLTQISVLIGQAIRGMSAGARIHEYQKLTSSIPLEQGIRIPFHSMLGQVQFSNVGFAYPTREQQMVLENFNFTIPCGKTVALVGPSGSGKSTLCSLLVRFYDPINGQITIDGKDIRKFNATWLRSNVIGMINQEPTLFSTTIMENIRFGKPDATDAEVMEAAKLAMAHDFIQLFPDGYRTVVGERGVTVSGGQRQRIAIARALLKNPSILILDEATSALDAESEKQVQSAINNVAKGRTTLIIAHRLSTIRNADIIGVMLHRKLVEMGTHTELMSKKNGVYAELMRIQQSGPGESSATTTKTTTTSTTSTTATITLTTTTTATKTTTSISTTTTSITTVATTTTPTSLATKTRFLVLLGLCCCCWWWLFAGRRRRRRADRESKKKPNRPLANEGNKNIKPSNRNEEIHLTKANSENISCVTVIKLPREMSMTPGGNIIKVEKSNIPSRENTQLSDKSFSTIHSTGSVRTSKVNRSSLTNKAQTSHAANNIVSPVNEKITKVASFITLPSHQ</sequence>
<keyword evidence="9" id="KW-0809">Transit peptide</keyword>
<evidence type="ECO:0000256" key="15">
    <source>
        <dbReference type="ARBA" id="ARBA00040439"/>
    </source>
</evidence>
<dbReference type="InterPro" id="IPR039421">
    <property type="entry name" value="Type_1_exporter"/>
</dbReference>
<keyword evidence="3" id="KW-0813">Transport</keyword>
<keyword evidence="14 19" id="KW-0472">Membrane</keyword>
<keyword evidence="10" id="KW-0630">Potassium</keyword>
<evidence type="ECO:0000256" key="5">
    <source>
        <dbReference type="ARBA" id="ARBA00022692"/>
    </source>
</evidence>
<evidence type="ECO:0000256" key="2">
    <source>
        <dbReference type="ARBA" id="ARBA00007577"/>
    </source>
</evidence>
<evidence type="ECO:0000256" key="11">
    <source>
        <dbReference type="ARBA" id="ARBA00022989"/>
    </source>
</evidence>
<dbReference type="SUPFAM" id="SSF52540">
    <property type="entry name" value="P-loop containing nucleoside triphosphate hydrolases"/>
    <property type="match status" value="1"/>
</dbReference>
<evidence type="ECO:0000256" key="7">
    <source>
        <dbReference type="ARBA" id="ARBA00022792"/>
    </source>
</evidence>
<dbReference type="FunFam" id="1.20.1560.10:FF:000016">
    <property type="entry name" value="ATP-binding cassette sub-family B member 8, mitochondrial"/>
    <property type="match status" value="1"/>
</dbReference>
<keyword evidence="8" id="KW-0067">ATP-binding</keyword>
<accession>A0A816ULK0</accession>
<dbReference type="GO" id="GO:0005524">
    <property type="term" value="F:ATP binding"/>
    <property type="evidence" value="ECO:0007669"/>
    <property type="project" value="UniProtKB-KW"/>
</dbReference>
<dbReference type="PROSITE" id="PS50893">
    <property type="entry name" value="ABC_TRANSPORTER_2"/>
    <property type="match status" value="1"/>
</dbReference>
<dbReference type="SMART" id="SM00382">
    <property type="entry name" value="AAA"/>
    <property type="match status" value="1"/>
</dbReference>
<dbReference type="PROSITE" id="PS00211">
    <property type="entry name" value="ABC_TRANSPORTER_1"/>
    <property type="match status" value="1"/>
</dbReference>
<evidence type="ECO:0000313" key="23">
    <source>
        <dbReference type="Proteomes" id="UP000663887"/>
    </source>
</evidence>
<dbReference type="GO" id="GO:0016887">
    <property type="term" value="F:ATP hydrolysis activity"/>
    <property type="evidence" value="ECO:0007669"/>
    <property type="project" value="InterPro"/>
</dbReference>
<evidence type="ECO:0000256" key="18">
    <source>
        <dbReference type="SAM" id="MobiDB-lite"/>
    </source>
</evidence>
<dbReference type="AlphaFoldDB" id="A0A816ULK0"/>
<dbReference type="Pfam" id="PF00005">
    <property type="entry name" value="ABC_tran"/>
    <property type="match status" value="1"/>
</dbReference>
<dbReference type="PANTHER" id="PTHR43394:SF17">
    <property type="entry name" value="MITOCHONDRIAL POTASSIUM CHANNEL ATP-BINDING SUBUNIT"/>
    <property type="match status" value="1"/>
</dbReference>
<evidence type="ECO:0000256" key="9">
    <source>
        <dbReference type="ARBA" id="ARBA00022946"/>
    </source>
</evidence>
<name>A0A816ULK0_9BILA</name>
<dbReference type="GO" id="GO:0090374">
    <property type="term" value="P:oligopeptide export from mitochondrion"/>
    <property type="evidence" value="ECO:0007669"/>
    <property type="project" value="TreeGrafter"/>
</dbReference>
<evidence type="ECO:0000256" key="1">
    <source>
        <dbReference type="ARBA" id="ARBA00004448"/>
    </source>
</evidence>
<evidence type="ECO:0000256" key="8">
    <source>
        <dbReference type="ARBA" id="ARBA00022840"/>
    </source>
</evidence>
<dbReference type="SUPFAM" id="SSF90123">
    <property type="entry name" value="ABC transporter transmembrane region"/>
    <property type="match status" value="1"/>
</dbReference>
<feature type="transmembrane region" description="Helical" evidence="19">
    <location>
        <begin position="241"/>
        <end position="263"/>
    </location>
</feature>
<evidence type="ECO:0000256" key="17">
    <source>
        <dbReference type="ARBA" id="ARBA00042968"/>
    </source>
</evidence>
<gene>
    <name evidence="22" type="ORF">XDN619_LOCUS20522</name>
</gene>
<keyword evidence="13" id="KW-0496">Mitochondrion</keyword>
<evidence type="ECO:0000256" key="10">
    <source>
        <dbReference type="ARBA" id="ARBA00022958"/>
    </source>
</evidence>
<evidence type="ECO:0000313" key="22">
    <source>
        <dbReference type="EMBL" id="CAF2109818.1"/>
    </source>
</evidence>
<keyword evidence="4" id="KW-0633">Potassium transport</keyword>
<dbReference type="InterPro" id="IPR003439">
    <property type="entry name" value="ABC_transporter-like_ATP-bd"/>
</dbReference>
<dbReference type="PANTHER" id="PTHR43394">
    <property type="entry name" value="ATP-DEPENDENT PERMEASE MDL1, MITOCHONDRIAL"/>
    <property type="match status" value="1"/>
</dbReference>
<dbReference type="InterPro" id="IPR017871">
    <property type="entry name" value="ABC_transporter-like_CS"/>
</dbReference>
<dbReference type="PROSITE" id="PS50929">
    <property type="entry name" value="ABC_TM1F"/>
    <property type="match status" value="1"/>
</dbReference>
<dbReference type="GO" id="GO:0005743">
    <property type="term" value="C:mitochondrial inner membrane"/>
    <property type="evidence" value="ECO:0007669"/>
    <property type="project" value="UniProtKB-SubCell"/>
</dbReference>
<feature type="region of interest" description="Disordered" evidence="18">
    <location>
        <begin position="832"/>
        <end position="855"/>
    </location>
</feature>
<keyword evidence="5 19" id="KW-0812">Transmembrane</keyword>
<dbReference type="InterPro" id="IPR027417">
    <property type="entry name" value="P-loop_NTPase"/>
</dbReference>
<feature type="transmembrane region" description="Helical" evidence="19">
    <location>
        <begin position="724"/>
        <end position="740"/>
    </location>
</feature>
<dbReference type="EMBL" id="CAJNRG010009066">
    <property type="protein sequence ID" value="CAF2109818.1"/>
    <property type="molecule type" value="Genomic_DNA"/>
</dbReference>
<proteinExistence type="inferred from homology"/>
<dbReference type="GO" id="GO:0015421">
    <property type="term" value="F:ABC-type oligopeptide transporter activity"/>
    <property type="evidence" value="ECO:0007669"/>
    <property type="project" value="TreeGrafter"/>
</dbReference>
<keyword evidence="12" id="KW-0406">Ion transport</keyword>
<feature type="transmembrane region" description="Helical" evidence="19">
    <location>
        <begin position="148"/>
        <end position="166"/>
    </location>
</feature>
<evidence type="ECO:0000256" key="4">
    <source>
        <dbReference type="ARBA" id="ARBA00022538"/>
    </source>
</evidence>
<dbReference type="Gene3D" id="1.20.1560.10">
    <property type="entry name" value="ABC transporter type 1, transmembrane domain"/>
    <property type="match status" value="1"/>
</dbReference>
<dbReference type="Pfam" id="PF00664">
    <property type="entry name" value="ABC_membrane"/>
    <property type="match status" value="1"/>
</dbReference>
<evidence type="ECO:0000256" key="3">
    <source>
        <dbReference type="ARBA" id="ARBA00022448"/>
    </source>
</evidence>
<comment type="subcellular location">
    <subcellularLocation>
        <location evidence="1">Mitochondrion inner membrane</location>
        <topology evidence="1">Multi-pass membrane protein</topology>
    </subcellularLocation>
</comment>
<evidence type="ECO:0000256" key="16">
    <source>
        <dbReference type="ARBA" id="ARBA00041416"/>
    </source>
</evidence>
<evidence type="ECO:0000256" key="6">
    <source>
        <dbReference type="ARBA" id="ARBA00022741"/>
    </source>
</evidence>
<feature type="transmembrane region" description="Helical" evidence="19">
    <location>
        <begin position="90"/>
        <end position="110"/>
    </location>
</feature>
<evidence type="ECO:0000259" key="20">
    <source>
        <dbReference type="PROSITE" id="PS50893"/>
    </source>
</evidence>
<dbReference type="CDD" id="cd18574">
    <property type="entry name" value="ABC_6TM_ABCB8_like"/>
    <property type="match status" value="1"/>
</dbReference>